<dbReference type="Gene3D" id="1.20.1260.10">
    <property type="match status" value="2"/>
</dbReference>
<proteinExistence type="predicted"/>
<name>A0A549YGB0_9BACI</name>
<dbReference type="Proteomes" id="UP000306980">
    <property type="component" value="Unassembled WGS sequence"/>
</dbReference>
<accession>A0A5S3QNN1</accession>
<accession>A0A549YGB0</accession>
<organism evidence="2 4">
    <name type="scientific">Lentibacillus cibarius</name>
    <dbReference type="NCBI Taxonomy" id="2583219"/>
    <lineage>
        <taxon>Bacteria</taxon>
        <taxon>Bacillati</taxon>
        <taxon>Bacillota</taxon>
        <taxon>Bacilli</taxon>
        <taxon>Bacillales</taxon>
        <taxon>Bacillaceae</taxon>
        <taxon>Lentibacillus</taxon>
    </lineage>
</organism>
<dbReference type="EMBL" id="VCIA01000001">
    <property type="protein sequence ID" value="TMN22116.1"/>
    <property type="molecule type" value="Genomic_DNA"/>
</dbReference>
<evidence type="ECO:0000313" key="3">
    <source>
        <dbReference type="Proteomes" id="UP000306980"/>
    </source>
</evidence>
<dbReference type="Pfam" id="PF11553">
    <property type="entry name" value="DUF3231"/>
    <property type="match status" value="2"/>
</dbReference>
<dbReference type="InterPro" id="IPR021617">
    <property type="entry name" value="DUF3231"/>
</dbReference>
<sequence length="333" mass="37977">MDKDNLRLTSAEIGSLWTEYVSGTATDIVNRYMLSIIEDEDIKHLFEEAIDIFSEQKQQLGAFIANEGFPIPIGFNESDLNTNAKRLFTDIFCLEYLHIITMHGLLGHTAALSASTRKDLREFFDRSDDQGKEMYHKTIELLLEKGRFQRDPYFYPDSNPEFVSGQQFLSGFFGDKRPLAATEIVNLSLNIKKKIMSKTLSIGFSQVVKDKEVRKFLKGAQNTADQQIQSLSKILHADNLPVPVSWESDVTTSQESPFSDKLMLFHIGFLLQTSQSFHGAGLSSAMRTDLVLTYEKIILKNLTMVKEWFNIMSKNRWFEQPPLAPDRKKIAKG</sequence>
<evidence type="ECO:0000313" key="2">
    <source>
        <dbReference type="EMBL" id="TRM10888.1"/>
    </source>
</evidence>
<reference evidence="2 4" key="2">
    <citation type="submission" date="2019-07" db="EMBL/GenBank/DDBJ databases">
        <title>Genomic analysis of Lentibacillus sp. NKC851-2.</title>
        <authorList>
            <person name="Oh Y.J."/>
        </authorList>
    </citation>
    <scope>NUCLEOTIDE SEQUENCE [LARGE SCALE GENOMIC DNA]</scope>
    <source>
        <strain evidence="2 4">NKC851-2</strain>
    </source>
</reference>
<dbReference type="Proteomes" id="UP000319280">
    <property type="component" value="Unassembled WGS sequence"/>
</dbReference>
<dbReference type="RefSeq" id="WP_138603024.1">
    <property type="nucleotide sequence ID" value="NZ_VCIA01000001.1"/>
</dbReference>
<keyword evidence="4" id="KW-1185">Reference proteome</keyword>
<dbReference type="EMBL" id="VJMZ01000001">
    <property type="protein sequence ID" value="TRM10888.1"/>
    <property type="molecule type" value="Genomic_DNA"/>
</dbReference>
<evidence type="ECO:0000313" key="1">
    <source>
        <dbReference type="EMBL" id="TMN22116.1"/>
    </source>
</evidence>
<dbReference type="OrthoDB" id="1675670at2"/>
<dbReference type="AlphaFoldDB" id="A0A549YGB0"/>
<evidence type="ECO:0000313" key="4">
    <source>
        <dbReference type="Proteomes" id="UP000319280"/>
    </source>
</evidence>
<gene>
    <name evidence="1" type="ORF">FFL34_08245</name>
    <name evidence="2" type="ORF">FH966_03670</name>
</gene>
<comment type="caution">
    <text evidence="2">The sequence shown here is derived from an EMBL/GenBank/DDBJ whole genome shotgun (WGS) entry which is preliminary data.</text>
</comment>
<reference evidence="1 3" key="1">
    <citation type="submission" date="2019-05" db="EMBL/GenBank/DDBJ databases">
        <title>Genomic analysis of Lentibacillus sp. NKC220-2.</title>
        <authorList>
            <person name="Oh Y.J."/>
        </authorList>
    </citation>
    <scope>NUCLEOTIDE SEQUENCE [LARGE SCALE GENOMIC DNA]</scope>
    <source>
        <strain evidence="1 3">NKC220-2</strain>
    </source>
</reference>
<protein>
    <submittedName>
        <fullName evidence="2">DUF3231 family protein</fullName>
    </submittedName>
</protein>
<dbReference type="InterPro" id="IPR012347">
    <property type="entry name" value="Ferritin-like"/>
</dbReference>